<gene>
    <name evidence="8" type="ORF">SAMN04487892_3216</name>
</gene>
<dbReference type="Gene3D" id="3.30.565.10">
    <property type="entry name" value="Histidine kinase-like ATPase, C-terminal domain"/>
    <property type="match status" value="1"/>
</dbReference>
<evidence type="ECO:0000256" key="5">
    <source>
        <dbReference type="SAM" id="Coils"/>
    </source>
</evidence>
<keyword evidence="9" id="KW-1185">Reference proteome</keyword>
<dbReference type="InterPro" id="IPR001789">
    <property type="entry name" value="Sig_transdc_resp-reg_receiver"/>
</dbReference>
<keyword evidence="5" id="KW-0175">Coiled coil</keyword>
<dbReference type="EC" id="2.7.13.3" evidence="2"/>
<dbReference type="PANTHER" id="PTHR45339:SF5">
    <property type="entry name" value="HISTIDINE KINASE"/>
    <property type="match status" value="1"/>
</dbReference>
<evidence type="ECO:0000259" key="7">
    <source>
        <dbReference type="PROSITE" id="PS50110"/>
    </source>
</evidence>
<dbReference type="STRING" id="1073328.SAMN05216294_3277"/>
<comment type="catalytic activity">
    <reaction evidence="1">
        <text>ATP + protein L-histidine = ADP + protein N-phospho-L-histidine.</text>
        <dbReference type="EC" id="2.7.13.3"/>
    </reaction>
</comment>
<dbReference type="SMART" id="SM00388">
    <property type="entry name" value="HisKA"/>
    <property type="match status" value="1"/>
</dbReference>
<dbReference type="FunFam" id="3.30.565.10:FF:000010">
    <property type="entry name" value="Sensor histidine kinase RcsC"/>
    <property type="match status" value="1"/>
</dbReference>
<feature type="domain" description="Histidine kinase" evidence="6">
    <location>
        <begin position="390"/>
        <end position="611"/>
    </location>
</feature>
<dbReference type="SUPFAM" id="SSF55874">
    <property type="entry name" value="ATPase domain of HSP90 chaperone/DNA topoisomerase II/histidine kinase"/>
    <property type="match status" value="1"/>
</dbReference>
<dbReference type="Pfam" id="PF00512">
    <property type="entry name" value="HisKA"/>
    <property type="match status" value="1"/>
</dbReference>
<dbReference type="InterPro" id="IPR004358">
    <property type="entry name" value="Sig_transdc_His_kin-like_C"/>
</dbReference>
<feature type="coiled-coil region" evidence="5">
    <location>
        <begin position="297"/>
        <end position="331"/>
    </location>
</feature>
<dbReference type="EMBL" id="FNMY01000007">
    <property type="protein sequence ID" value="SDX09552.1"/>
    <property type="molecule type" value="Genomic_DNA"/>
</dbReference>
<dbReference type="Pfam" id="PF00072">
    <property type="entry name" value="Response_reg"/>
    <property type="match status" value="1"/>
</dbReference>
<dbReference type="InterPro" id="IPR011990">
    <property type="entry name" value="TPR-like_helical_dom_sf"/>
</dbReference>
<dbReference type="InterPro" id="IPR036890">
    <property type="entry name" value="HATPase_C_sf"/>
</dbReference>
<keyword evidence="8" id="KW-0808">Transferase</keyword>
<evidence type="ECO:0000256" key="1">
    <source>
        <dbReference type="ARBA" id="ARBA00000085"/>
    </source>
</evidence>
<dbReference type="CDD" id="cd17546">
    <property type="entry name" value="REC_hyHK_CKI1_RcsC-like"/>
    <property type="match status" value="1"/>
</dbReference>
<evidence type="ECO:0000256" key="3">
    <source>
        <dbReference type="ARBA" id="ARBA00022553"/>
    </source>
</evidence>
<name>A0A1H2YWI6_9FLAO</name>
<evidence type="ECO:0000313" key="9">
    <source>
        <dbReference type="Proteomes" id="UP000199592"/>
    </source>
</evidence>
<accession>A0A1H2YWI6</accession>
<dbReference type="InterPro" id="IPR003661">
    <property type="entry name" value="HisK_dim/P_dom"/>
</dbReference>
<dbReference type="SMART" id="SM00448">
    <property type="entry name" value="REC"/>
    <property type="match status" value="1"/>
</dbReference>
<dbReference type="CDD" id="cd16922">
    <property type="entry name" value="HATPase_EvgS-ArcB-TorS-like"/>
    <property type="match status" value="1"/>
</dbReference>
<feature type="domain" description="Response regulatory" evidence="7">
    <location>
        <begin position="634"/>
        <end position="748"/>
    </location>
</feature>
<dbReference type="AlphaFoldDB" id="A0A1H2YWI6"/>
<dbReference type="PROSITE" id="PS50109">
    <property type="entry name" value="HIS_KIN"/>
    <property type="match status" value="1"/>
</dbReference>
<dbReference type="CDD" id="cd00082">
    <property type="entry name" value="HisKA"/>
    <property type="match status" value="1"/>
</dbReference>
<evidence type="ECO:0000313" key="8">
    <source>
        <dbReference type="EMBL" id="SDX09552.1"/>
    </source>
</evidence>
<keyword evidence="3 4" id="KW-0597">Phosphoprotein</keyword>
<dbReference type="PRINTS" id="PR00344">
    <property type="entry name" value="BCTRLSENSOR"/>
</dbReference>
<dbReference type="SUPFAM" id="SSF47384">
    <property type="entry name" value="Homodimeric domain of signal transducing histidine kinase"/>
    <property type="match status" value="1"/>
</dbReference>
<keyword evidence="8" id="KW-0418">Kinase</keyword>
<feature type="modified residue" description="4-aspartylphosphate" evidence="4">
    <location>
        <position position="683"/>
    </location>
</feature>
<reference evidence="9" key="1">
    <citation type="submission" date="2016-10" db="EMBL/GenBank/DDBJ databases">
        <authorList>
            <person name="Varghese N."/>
            <person name="Submissions S."/>
        </authorList>
    </citation>
    <scope>NUCLEOTIDE SEQUENCE [LARGE SCALE GENOMIC DNA]</scope>
    <source>
        <strain evidence="9">DSM 25030</strain>
    </source>
</reference>
<protein>
    <recommendedName>
        <fullName evidence="2">histidine kinase</fullName>
        <ecNumber evidence="2">2.7.13.3</ecNumber>
    </recommendedName>
</protein>
<evidence type="ECO:0000259" key="6">
    <source>
        <dbReference type="PROSITE" id="PS50109"/>
    </source>
</evidence>
<dbReference type="PROSITE" id="PS50110">
    <property type="entry name" value="RESPONSE_REGULATORY"/>
    <property type="match status" value="1"/>
</dbReference>
<dbReference type="SUPFAM" id="SSF48452">
    <property type="entry name" value="TPR-like"/>
    <property type="match status" value="2"/>
</dbReference>
<evidence type="ECO:0000256" key="4">
    <source>
        <dbReference type="PROSITE-ProRule" id="PRU00169"/>
    </source>
</evidence>
<dbReference type="SMART" id="SM00387">
    <property type="entry name" value="HATPase_c"/>
    <property type="match status" value="1"/>
</dbReference>
<dbReference type="GO" id="GO:0000155">
    <property type="term" value="F:phosphorelay sensor kinase activity"/>
    <property type="evidence" value="ECO:0007669"/>
    <property type="project" value="InterPro"/>
</dbReference>
<dbReference type="Proteomes" id="UP000199592">
    <property type="component" value="Unassembled WGS sequence"/>
</dbReference>
<dbReference type="SUPFAM" id="SSF52172">
    <property type="entry name" value="CheY-like"/>
    <property type="match status" value="1"/>
</dbReference>
<organism evidence="8 9">
    <name type="scientific">Flagellimonas zhangzhouensis</name>
    <dbReference type="NCBI Taxonomy" id="1073328"/>
    <lineage>
        <taxon>Bacteria</taxon>
        <taxon>Pseudomonadati</taxon>
        <taxon>Bacteroidota</taxon>
        <taxon>Flavobacteriia</taxon>
        <taxon>Flavobacteriales</taxon>
        <taxon>Flavobacteriaceae</taxon>
        <taxon>Flagellimonas</taxon>
    </lineage>
</organism>
<proteinExistence type="predicted"/>
<dbReference type="PANTHER" id="PTHR45339">
    <property type="entry name" value="HYBRID SIGNAL TRANSDUCTION HISTIDINE KINASE J"/>
    <property type="match status" value="1"/>
</dbReference>
<dbReference type="InterPro" id="IPR036097">
    <property type="entry name" value="HisK_dim/P_sf"/>
</dbReference>
<dbReference type="Gene3D" id="1.25.40.10">
    <property type="entry name" value="Tetratricopeptide repeat domain"/>
    <property type="match status" value="2"/>
</dbReference>
<dbReference type="Gene3D" id="1.10.287.130">
    <property type="match status" value="1"/>
</dbReference>
<dbReference type="InterPro" id="IPR005467">
    <property type="entry name" value="His_kinase_dom"/>
</dbReference>
<dbReference type="Pfam" id="PF02518">
    <property type="entry name" value="HATPase_c"/>
    <property type="match status" value="1"/>
</dbReference>
<sequence length="757" mass="85972">MFQDSGFNSIAYKEKVRLISGFSLNIYLRKVLFLLCILCCTQAVIAQSDESSTSEVKAIFDRFSQYRHQNKVDKAIEAMDEATNIAEKNEDTKLLVDTYHQLARLFIEEGDIEGALGYYAQSGQYLKEMSYPYAEAFQLYLDAAFRFQEGNNFQALKSLQEARKISNNRNLGNNILLLEAYIYTNITNYDDAIKNLHALIVNADDKERAFLATKANLQLSRISVTLNDYEEGIIHSKAALELALKYGFAKETKIAYEQLSEIYADQENYSESLFYTQKLGSIKDSIFNLEKLMLESNIADKTQLEHLQSEMNKLQAQNEELSESKNRSEITAILTSAFLTIISLLAVSLFRNNQIKLKTNDLLYTKNKELELARDAAVSAMEAKTNFLSTVTHELRTPLYAVTGLTHLLLEENPADHQKEHLKSLKFSGEYLLNFINDILQINKIDADKLEPLNIEFKLHKVLEDVVESLQQNAHERQTKLVLDYDSKIPNQLLGDPIKLSQIFMNLVGNALKFTKNGKVEVIAKMLTKEDNQVKLYFEVRDNGIGISEDQQLSIFDSFEQGSVQINREYGGTGLGLTIVKSLLGLFGSTIHLESELGHGSSFFFELDLEYETKISETINFELDEGEFQFKGLHILIVEDNKINQVITKKMLTKKEITCDIANNGNEAIDLAKENHYDAILMDIHMPGISGEEATRQIRKFNLEIPIIALTAISLDDSLDSFYEAGCNDVVTKPFKPEIFYQKIGENIFRSRMQGSV</sequence>
<dbReference type="InterPro" id="IPR011006">
    <property type="entry name" value="CheY-like_superfamily"/>
</dbReference>
<dbReference type="InterPro" id="IPR003594">
    <property type="entry name" value="HATPase_dom"/>
</dbReference>
<evidence type="ECO:0000256" key="2">
    <source>
        <dbReference type="ARBA" id="ARBA00012438"/>
    </source>
</evidence>
<dbReference type="Gene3D" id="3.40.50.2300">
    <property type="match status" value="1"/>
</dbReference>